<dbReference type="Pfam" id="PF00583">
    <property type="entry name" value="Acetyltransf_1"/>
    <property type="match status" value="1"/>
</dbReference>
<gene>
    <name evidence="7" type="primary">rimI</name>
    <name evidence="7" type="ORF">LKD42_09175</name>
</gene>
<dbReference type="Gene3D" id="3.40.630.30">
    <property type="match status" value="1"/>
</dbReference>
<evidence type="ECO:0000259" key="6">
    <source>
        <dbReference type="PROSITE" id="PS51186"/>
    </source>
</evidence>
<dbReference type="PANTHER" id="PTHR43420">
    <property type="entry name" value="ACETYLTRANSFERASE"/>
    <property type="match status" value="1"/>
</dbReference>
<reference evidence="7 8" key="1">
    <citation type="submission" date="2021-10" db="EMBL/GenBank/DDBJ databases">
        <title>Anaerobic single-cell dispensing facilitates the cultivation of human gut bacteria.</title>
        <authorList>
            <person name="Afrizal A."/>
        </authorList>
    </citation>
    <scope>NUCLEOTIDE SEQUENCE [LARGE SCALE GENOMIC DNA]</scope>
    <source>
        <strain evidence="7 8">CLA-AA-H246</strain>
    </source>
</reference>
<sequence length="147" mass="17082">MLEIRAMQAEDLEAVVRTESQIFSRPWSRKGFEDALRQKETIYLVAYEKEILAGYCGLLQSFDEADITNVAVVEKFRKKGVATELLEQLFLRGYERGIENFTLEVRVGNAPAIHLYEKLGFERSGIRPNFYEKPKEDALIMWKYGNH</sequence>
<evidence type="ECO:0000313" key="7">
    <source>
        <dbReference type="EMBL" id="MCC2149424.1"/>
    </source>
</evidence>
<organism evidence="7 8">
    <name type="scientific">Hominisplanchenecus faecis</name>
    <dbReference type="NCBI Taxonomy" id="2885351"/>
    <lineage>
        <taxon>Bacteria</taxon>
        <taxon>Bacillati</taxon>
        <taxon>Bacillota</taxon>
        <taxon>Clostridia</taxon>
        <taxon>Lachnospirales</taxon>
        <taxon>Lachnospiraceae</taxon>
        <taxon>Hominisplanchenecus</taxon>
    </lineage>
</organism>
<dbReference type="GO" id="GO:0008999">
    <property type="term" value="F:protein-N-terminal-alanine acetyltransferase activity"/>
    <property type="evidence" value="ECO:0007669"/>
    <property type="project" value="UniProtKB-EC"/>
</dbReference>
<dbReference type="RefSeq" id="WP_173866663.1">
    <property type="nucleotide sequence ID" value="NZ_JAJEQE010000030.1"/>
</dbReference>
<dbReference type="InterPro" id="IPR006464">
    <property type="entry name" value="AcTrfase_RimI/Ard1"/>
</dbReference>
<keyword evidence="7" id="KW-0687">Ribonucleoprotein</keyword>
<dbReference type="PROSITE" id="PS51186">
    <property type="entry name" value="GNAT"/>
    <property type="match status" value="1"/>
</dbReference>
<dbReference type="GO" id="GO:0005840">
    <property type="term" value="C:ribosome"/>
    <property type="evidence" value="ECO:0007669"/>
    <property type="project" value="UniProtKB-KW"/>
</dbReference>
<dbReference type="EMBL" id="JAJEQE010000030">
    <property type="protein sequence ID" value="MCC2149424.1"/>
    <property type="molecule type" value="Genomic_DNA"/>
</dbReference>
<evidence type="ECO:0000256" key="1">
    <source>
        <dbReference type="ARBA" id="ARBA00005395"/>
    </source>
</evidence>
<keyword evidence="8" id="KW-1185">Reference proteome</keyword>
<dbReference type="PANTHER" id="PTHR43420:SF44">
    <property type="entry name" value="ACETYLTRANSFERASE YPEA"/>
    <property type="match status" value="1"/>
</dbReference>
<dbReference type="InterPro" id="IPR000182">
    <property type="entry name" value="GNAT_dom"/>
</dbReference>
<feature type="domain" description="N-acetyltransferase" evidence="6">
    <location>
        <begin position="2"/>
        <end position="146"/>
    </location>
</feature>
<comment type="caution">
    <text evidence="7">The sequence shown here is derived from an EMBL/GenBank/DDBJ whole genome shotgun (WGS) entry which is preliminary data.</text>
</comment>
<accession>A0ABS8EWW1</accession>
<evidence type="ECO:0000256" key="4">
    <source>
        <dbReference type="ARBA" id="ARBA00023315"/>
    </source>
</evidence>
<dbReference type="InterPro" id="IPR016181">
    <property type="entry name" value="Acyl_CoA_acyltransferase"/>
</dbReference>
<dbReference type="Proteomes" id="UP001299235">
    <property type="component" value="Unassembled WGS sequence"/>
</dbReference>
<keyword evidence="3 7" id="KW-0808">Transferase</keyword>
<protein>
    <recommendedName>
        <fullName evidence="5">[Ribosomal protein bS18]-alanine N-acetyltransferase</fullName>
        <ecNumber evidence="5">2.3.1.266</ecNumber>
    </recommendedName>
</protein>
<evidence type="ECO:0000256" key="5">
    <source>
        <dbReference type="RuleBase" id="RU363094"/>
    </source>
</evidence>
<comment type="function">
    <text evidence="5">Acetylates the N-terminal alanine of ribosomal protein bS18.</text>
</comment>
<name>A0ABS8EWW1_9FIRM</name>
<dbReference type="CDD" id="cd04301">
    <property type="entry name" value="NAT_SF"/>
    <property type="match status" value="1"/>
</dbReference>
<keyword evidence="4 7" id="KW-0012">Acyltransferase</keyword>
<evidence type="ECO:0000313" key="8">
    <source>
        <dbReference type="Proteomes" id="UP001299235"/>
    </source>
</evidence>
<dbReference type="SUPFAM" id="SSF55729">
    <property type="entry name" value="Acyl-CoA N-acyltransferases (Nat)"/>
    <property type="match status" value="1"/>
</dbReference>
<keyword evidence="7" id="KW-0689">Ribosomal protein</keyword>
<dbReference type="NCBIfam" id="TIGR01575">
    <property type="entry name" value="rimI"/>
    <property type="match status" value="1"/>
</dbReference>
<evidence type="ECO:0000256" key="3">
    <source>
        <dbReference type="ARBA" id="ARBA00022679"/>
    </source>
</evidence>
<comment type="catalytic activity">
    <reaction evidence="5">
        <text>N-terminal L-alanyl-[ribosomal protein bS18] + acetyl-CoA = N-terminal N(alpha)-acetyl-L-alanyl-[ribosomal protein bS18] + CoA + H(+)</text>
        <dbReference type="Rhea" id="RHEA:43756"/>
        <dbReference type="Rhea" id="RHEA-COMP:10676"/>
        <dbReference type="Rhea" id="RHEA-COMP:10677"/>
        <dbReference type="ChEBI" id="CHEBI:15378"/>
        <dbReference type="ChEBI" id="CHEBI:57287"/>
        <dbReference type="ChEBI" id="CHEBI:57288"/>
        <dbReference type="ChEBI" id="CHEBI:64718"/>
        <dbReference type="ChEBI" id="CHEBI:83683"/>
        <dbReference type="EC" id="2.3.1.266"/>
    </reaction>
</comment>
<proteinExistence type="inferred from homology"/>
<evidence type="ECO:0000256" key="2">
    <source>
        <dbReference type="ARBA" id="ARBA00022490"/>
    </source>
</evidence>
<keyword evidence="2 5" id="KW-0963">Cytoplasm</keyword>
<comment type="similarity">
    <text evidence="1 5">Belongs to the acetyltransferase family. RimI subfamily.</text>
</comment>
<dbReference type="EC" id="2.3.1.266" evidence="5"/>
<comment type="subcellular location">
    <subcellularLocation>
        <location evidence="5">Cytoplasm</location>
    </subcellularLocation>
</comment>
<dbReference type="InterPro" id="IPR050680">
    <property type="entry name" value="YpeA/RimI_acetyltransf"/>
</dbReference>